<dbReference type="EMBL" id="UINC01151582">
    <property type="protein sequence ID" value="SVD45276.1"/>
    <property type="molecule type" value="Genomic_DNA"/>
</dbReference>
<dbReference type="InterPro" id="IPR029060">
    <property type="entry name" value="PIN-like_dom_sf"/>
</dbReference>
<feature type="region of interest" description="Disordered" evidence="1">
    <location>
        <begin position="195"/>
        <end position="215"/>
    </location>
</feature>
<feature type="non-terminal residue" evidence="3">
    <location>
        <position position="1"/>
    </location>
</feature>
<sequence length="215" mass="25475">AKEKKARRKEEAKKKAKEVKEKKARRKEEAKKEQEAMWKRWQEPPVECCKLLLDTNIIKDIWNIPQARDRLRNYLKKKPFWGIDPVLYLTLDRVIDEFIDERTRRSLDAEDQDYNDVCRNLSSLGTFQDFELETRSEYARRAEELFNKEKYIGNDGKIIALVDCYLLEYAIEYSCKLVTRDEGLINATKKEIRLRSGESESTEGTSPGVFKPWRT</sequence>
<dbReference type="AlphaFoldDB" id="A0A382VFH4"/>
<evidence type="ECO:0000256" key="1">
    <source>
        <dbReference type="SAM" id="MobiDB-lite"/>
    </source>
</evidence>
<dbReference type="SUPFAM" id="SSF88723">
    <property type="entry name" value="PIN domain-like"/>
    <property type="match status" value="1"/>
</dbReference>
<proteinExistence type="predicted"/>
<protein>
    <recommendedName>
        <fullName evidence="2">PIN domain-containing protein</fullName>
    </recommendedName>
</protein>
<evidence type="ECO:0000259" key="2">
    <source>
        <dbReference type="Pfam" id="PF01850"/>
    </source>
</evidence>
<feature type="domain" description="PIN" evidence="2">
    <location>
        <begin position="52"/>
        <end position="187"/>
    </location>
</feature>
<dbReference type="Gene3D" id="3.40.50.1010">
    <property type="entry name" value="5'-nuclease"/>
    <property type="match status" value="1"/>
</dbReference>
<reference evidence="3" key="1">
    <citation type="submission" date="2018-05" db="EMBL/GenBank/DDBJ databases">
        <authorList>
            <person name="Lanie J.A."/>
            <person name="Ng W.-L."/>
            <person name="Kazmierczak K.M."/>
            <person name="Andrzejewski T.M."/>
            <person name="Davidsen T.M."/>
            <person name="Wayne K.J."/>
            <person name="Tettelin H."/>
            <person name="Glass J.I."/>
            <person name="Rusch D."/>
            <person name="Podicherti R."/>
            <person name="Tsui H.-C.T."/>
            <person name="Winkler M.E."/>
        </authorList>
    </citation>
    <scope>NUCLEOTIDE SEQUENCE</scope>
</reference>
<organism evidence="3">
    <name type="scientific">marine metagenome</name>
    <dbReference type="NCBI Taxonomy" id="408172"/>
    <lineage>
        <taxon>unclassified sequences</taxon>
        <taxon>metagenomes</taxon>
        <taxon>ecological metagenomes</taxon>
    </lineage>
</organism>
<gene>
    <name evidence="3" type="ORF">METZ01_LOCUS398130</name>
</gene>
<name>A0A382VFH4_9ZZZZ</name>
<feature type="region of interest" description="Disordered" evidence="1">
    <location>
        <begin position="1"/>
        <end position="34"/>
    </location>
</feature>
<dbReference type="InterPro" id="IPR002716">
    <property type="entry name" value="PIN_dom"/>
</dbReference>
<evidence type="ECO:0000313" key="3">
    <source>
        <dbReference type="EMBL" id="SVD45276.1"/>
    </source>
</evidence>
<accession>A0A382VFH4</accession>
<dbReference type="Pfam" id="PF01850">
    <property type="entry name" value="PIN"/>
    <property type="match status" value="1"/>
</dbReference>